<dbReference type="SUPFAM" id="SSF53850">
    <property type="entry name" value="Periplasmic binding protein-like II"/>
    <property type="match status" value="1"/>
</dbReference>
<evidence type="ECO:0000259" key="5">
    <source>
        <dbReference type="PROSITE" id="PS50931"/>
    </source>
</evidence>
<sequence length="304" mass="33717">MSVISTVNSNLFDGMAIFVALINHGSFTKTALASGHSTSYISKEINKLEERVGVRLLNRTTRKLSLTPAGKHYFQQCLQIVENAQLAHATLLGQQQEPAGTLKISCPVSFGLSRLQPLLADFMGAYPKVKIELELNDRKVDLVAQGYDLAIRASHKLESSSLISRRLMSSEALVIASPAYIAEYGMPTKPLELIEHKTISYANVKQPNLWQFIDSSGQTSVVNVESHVLTNNSEMKLALCLAGKGITRLPRFNLHGEIESGRLVELFPTYQKSQIDVFLVYPSKRHMSSKVRAFIDFVVTHISD</sequence>
<accession>A0ABU3SZ13</accession>
<reference evidence="6 7" key="1">
    <citation type="submission" date="2023-10" db="EMBL/GenBank/DDBJ databases">
        <title>Glaciecola aquimarina strain GGW-M5 nov., isolated from a coastal seawater.</title>
        <authorList>
            <person name="Bayburt H."/>
            <person name="Kim J.M."/>
            <person name="Choi B.J."/>
            <person name="Jeon C.O."/>
        </authorList>
    </citation>
    <scope>NUCLEOTIDE SEQUENCE [LARGE SCALE GENOMIC DNA]</scope>
    <source>
        <strain evidence="6 7">KCTC 32108</strain>
    </source>
</reference>
<comment type="caution">
    <text evidence="6">The sequence shown here is derived from an EMBL/GenBank/DDBJ whole genome shotgun (WGS) entry which is preliminary data.</text>
</comment>
<dbReference type="InterPro" id="IPR058163">
    <property type="entry name" value="LysR-type_TF_proteobact-type"/>
</dbReference>
<organism evidence="6 7">
    <name type="scientific">Paraglaciecola aquimarina</name>
    <dbReference type="NCBI Taxonomy" id="1235557"/>
    <lineage>
        <taxon>Bacteria</taxon>
        <taxon>Pseudomonadati</taxon>
        <taxon>Pseudomonadota</taxon>
        <taxon>Gammaproteobacteria</taxon>
        <taxon>Alteromonadales</taxon>
        <taxon>Alteromonadaceae</taxon>
        <taxon>Paraglaciecola</taxon>
    </lineage>
</organism>
<gene>
    <name evidence="6" type="ORF">RS130_16285</name>
</gene>
<keyword evidence="2" id="KW-0805">Transcription regulation</keyword>
<dbReference type="InterPro" id="IPR036390">
    <property type="entry name" value="WH_DNA-bd_sf"/>
</dbReference>
<proteinExistence type="inferred from homology"/>
<dbReference type="Gene3D" id="3.40.190.290">
    <property type="match status" value="1"/>
</dbReference>
<protein>
    <submittedName>
        <fullName evidence="6">LysR substrate-binding domain-containing protein</fullName>
    </submittedName>
</protein>
<dbReference type="Gene3D" id="1.10.10.10">
    <property type="entry name" value="Winged helix-like DNA-binding domain superfamily/Winged helix DNA-binding domain"/>
    <property type="match status" value="1"/>
</dbReference>
<evidence type="ECO:0000256" key="4">
    <source>
        <dbReference type="ARBA" id="ARBA00023163"/>
    </source>
</evidence>
<evidence type="ECO:0000256" key="1">
    <source>
        <dbReference type="ARBA" id="ARBA00009437"/>
    </source>
</evidence>
<dbReference type="PANTHER" id="PTHR30537:SF5">
    <property type="entry name" value="HTH-TYPE TRANSCRIPTIONAL ACTIVATOR TTDR-RELATED"/>
    <property type="match status" value="1"/>
</dbReference>
<keyword evidence="3" id="KW-0238">DNA-binding</keyword>
<evidence type="ECO:0000256" key="2">
    <source>
        <dbReference type="ARBA" id="ARBA00023015"/>
    </source>
</evidence>
<comment type="similarity">
    <text evidence="1">Belongs to the LysR transcriptional regulatory family.</text>
</comment>
<keyword evidence="4" id="KW-0804">Transcription</keyword>
<dbReference type="CDD" id="cd08422">
    <property type="entry name" value="PBP2_CrgA_like"/>
    <property type="match status" value="1"/>
</dbReference>
<dbReference type="Pfam" id="PF00126">
    <property type="entry name" value="HTH_1"/>
    <property type="match status" value="1"/>
</dbReference>
<evidence type="ECO:0000313" key="6">
    <source>
        <dbReference type="EMBL" id="MDU0355254.1"/>
    </source>
</evidence>
<name>A0ABU3SZ13_9ALTE</name>
<evidence type="ECO:0000256" key="3">
    <source>
        <dbReference type="ARBA" id="ARBA00023125"/>
    </source>
</evidence>
<feature type="domain" description="HTH lysR-type" evidence="5">
    <location>
        <begin position="10"/>
        <end position="67"/>
    </location>
</feature>
<keyword evidence="7" id="KW-1185">Reference proteome</keyword>
<dbReference type="InterPro" id="IPR036388">
    <property type="entry name" value="WH-like_DNA-bd_sf"/>
</dbReference>
<dbReference type="RefSeq" id="WP_316026801.1">
    <property type="nucleotide sequence ID" value="NZ_JAWDIO010000002.1"/>
</dbReference>
<dbReference type="SUPFAM" id="SSF46785">
    <property type="entry name" value="Winged helix' DNA-binding domain"/>
    <property type="match status" value="1"/>
</dbReference>
<dbReference type="PROSITE" id="PS50931">
    <property type="entry name" value="HTH_LYSR"/>
    <property type="match status" value="1"/>
</dbReference>
<dbReference type="InterPro" id="IPR000847">
    <property type="entry name" value="LysR_HTH_N"/>
</dbReference>
<evidence type="ECO:0000313" key="7">
    <source>
        <dbReference type="Proteomes" id="UP001247805"/>
    </source>
</evidence>
<dbReference type="PANTHER" id="PTHR30537">
    <property type="entry name" value="HTH-TYPE TRANSCRIPTIONAL REGULATOR"/>
    <property type="match status" value="1"/>
</dbReference>
<dbReference type="InterPro" id="IPR005119">
    <property type="entry name" value="LysR_subst-bd"/>
</dbReference>
<dbReference type="Pfam" id="PF03466">
    <property type="entry name" value="LysR_substrate"/>
    <property type="match status" value="1"/>
</dbReference>
<dbReference type="EMBL" id="JAWDIO010000002">
    <property type="protein sequence ID" value="MDU0355254.1"/>
    <property type="molecule type" value="Genomic_DNA"/>
</dbReference>
<dbReference type="Proteomes" id="UP001247805">
    <property type="component" value="Unassembled WGS sequence"/>
</dbReference>